<dbReference type="PROSITE" id="PS51897">
    <property type="entry name" value="ANNEXIN_2"/>
    <property type="match status" value="4"/>
</dbReference>
<dbReference type="GO" id="GO:0043657">
    <property type="term" value="C:host cell"/>
    <property type="evidence" value="ECO:0007669"/>
    <property type="project" value="UniProtKB-SubCell"/>
</dbReference>
<gene>
    <name evidence="15" type="ORF">CGI_10009816</name>
</gene>
<dbReference type="GO" id="GO:0005634">
    <property type="term" value="C:nucleus"/>
    <property type="evidence" value="ECO:0007669"/>
    <property type="project" value="TreeGrafter"/>
</dbReference>
<dbReference type="InterPro" id="IPR001464">
    <property type="entry name" value="Annexin"/>
</dbReference>
<keyword evidence="5" id="KW-0597">Phosphoprotein</keyword>
<dbReference type="GO" id="GO:0005544">
    <property type="term" value="F:calcium-dependent phospholipid binding"/>
    <property type="evidence" value="ECO:0007669"/>
    <property type="project" value="UniProtKB-KW"/>
</dbReference>
<dbReference type="AlphaFoldDB" id="K1Q5Y3"/>
<evidence type="ECO:0000313" key="15">
    <source>
        <dbReference type="EMBL" id="EKC29333.1"/>
    </source>
</evidence>
<dbReference type="InterPro" id="IPR018252">
    <property type="entry name" value="Annexin_repeat_CS"/>
</dbReference>
<evidence type="ECO:0000256" key="6">
    <source>
        <dbReference type="ARBA" id="ARBA00022723"/>
    </source>
</evidence>
<evidence type="ECO:0000256" key="13">
    <source>
        <dbReference type="ARBA" id="ARBA00077076"/>
    </source>
</evidence>
<dbReference type="EMBL" id="JH817371">
    <property type="protein sequence ID" value="EKC29333.1"/>
    <property type="molecule type" value="Genomic_DNA"/>
</dbReference>
<dbReference type="Pfam" id="PF00191">
    <property type="entry name" value="Annexin"/>
    <property type="match status" value="4"/>
</dbReference>
<dbReference type="InterPro" id="IPR018502">
    <property type="entry name" value="Annexin_repeat"/>
</dbReference>
<organism evidence="15">
    <name type="scientific">Magallana gigas</name>
    <name type="common">Pacific oyster</name>
    <name type="synonym">Crassostrea gigas</name>
    <dbReference type="NCBI Taxonomy" id="29159"/>
    <lineage>
        <taxon>Eukaryota</taxon>
        <taxon>Metazoa</taxon>
        <taxon>Spiralia</taxon>
        <taxon>Lophotrochozoa</taxon>
        <taxon>Mollusca</taxon>
        <taxon>Bivalvia</taxon>
        <taxon>Autobranchia</taxon>
        <taxon>Pteriomorphia</taxon>
        <taxon>Ostreida</taxon>
        <taxon>Ostreoidea</taxon>
        <taxon>Ostreidae</taxon>
        <taxon>Magallana</taxon>
    </lineage>
</organism>
<evidence type="ECO:0000256" key="8">
    <source>
        <dbReference type="ARBA" id="ARBA00022837"/>
    </source>
</evidence>
<dbReference type="FunFam" id="1.10.220.10:FF:000003">
    <property type="entry name" value="Annexin"/>
    <property type="match status" value="1"/>
</dbReference>
<evidence type="ECO:0000256" key="10">
    <source>
        <dbReference type="ARBA" id="ARBA00023302"/>
    </source>
</evidence>
<dbReference type="FunFam" id="1.10.220.10:FF:000002">
    <property type="entry name" value="Annexin"/>
    <property type="match status" value="1"/>
</dbReference>
<accession>K1Q5Y3</accession>
<dbReference type="PRINTS" id="PR00196">
    <property type="entry name" value="ANNEXIN"/>
</dbReference>
<dbReference type="InterPro" id="IPR037104">
    <property type="entry name" value="Annexin_sf"/>
</dbReference>
<dbReference type="PROSITE" id="PS00223">
    <property type="entry name" value="ANNEXIN_1"/>
    <property type="match status" value="1"/>
</dbReference>
<dbReference type="SMART" id="SM00335">
    <property type="entry name" value="ANX"/>
    <property type="match status" value="4"/>
</dbReference>
<dbReference type="GO" id="GO:0005509">
    <property type="term" value="F:calcium ion binding"/>
    <property type="evidence" value="ECO:0007669"/>
    <property type="project" value="InterPro"/>
</dbReference>
<dbReference type="HOGENOM" id="CLU_025300_0_2_1"/>
<comment type="domain">
    <text evidence="14">A pair of annexin repeats may form one binding site for calcium and phospholipid.</text>
</comment>
<dbReference type="GO" id="GO:0005737">
    <property type="term" value="C:cytoplasm"/>
    <property type="evidence" value="ECO:0007669"/>
    <property type="project" value="TreeGrafter"/>
</dbReference>
<comment type="subcellular location">
    <subcellularLocation>
        <location evidence="1">Host cell</location>
    </subcellularLocation>
    <subcellularLocation>
        <location evidence="2">Secreted</location>
        <location evidence="2">Extracellular exosome</location>
    </subcellularLocation>
    <subcellularLocation>
        <location evidence="12">Tegument</location>
    </subcellularLocation>
</comment>
<protein>
    <recommendedName>
        <fullName evidence="13 14">Annexin</fullName>
    </recommendedName>
</protein>
<reference evidence="15" key="1">
    <citation type="journal article" date="2012" name="Nature">
        <title>The oyster genome reveals stress adaptation and complexity of shell formation.</title>
        <authorList>
            <person name="Zhang G."/>
            <person name="Fang X."/>
            <person name="Guo X."/>
            <person name="Li L."/>
            <person name="Luo R."/>
            <person name="Xu F."/>
            <person name="Yang P."/>
            <person name="Zhang L."/>
            <person name="Wang X."/>
            <person name="Qi H."/>
            <person name="Xiong Z."/>
            <person name="Que H."/>
            <person name="Xie Y."/>
            <person name="Holland P.W."/>
            <person name="Paps J."/>
            <person name="Zhu Y."/>
            <person name="Wu F."/>
            <person name="Chen Y."/>
            <person name="Wang J."/>
            <person name="Peng C."/>
            <person name="Meng J."/>
            <person name="Yang L."/>
            <person name="Liu J."/>
            <person name="Wen B."/>
            <person name="Zhang N."/>
            <person name="Huang Z."/>
            <person name="Zhu Q."/>
            <person name="Feng Y."/>
            <person name="Mount A."/>
            <person name="Hedgecock D."/>
            <person name="Xu Z."/>
            <person name="Liu Y."/>
            <person name="Domazet-Loso T."/>
            <person name="Du Y."/>
            <person name="Sun X."/>
            <person name="Zhang S."/>
            <person name="Liu B."/>
            <person name="Cheng P."/>
            <person name="Jiang X."/>
            <person name="Li J."/>
            <person name="Fan D."/>
            <person name="Wang W."/>
            <person name="Fu W."/>
            <person name="Wang T."/>
            <person name="Wang B."/>
            <person name="Zhang J."/>
            <person name="Peng Z."/>
            <person name="Li Y."/>
            <person name="Li N."/>
            <person name="Wang J."/>
            <person name="Chen M."/>
            <person name="He Y."/>
            <person name="Tan F."/>
            <person name="Song X."/>
            <person name="Zheng Q."/>
            <person name="Huang R."/>
            <person name="Yang H."/>
            <person name="Du X."/>
            <person name="Chen L."/>
            <person name="Yang M."/>
            <person name="Gaffney P.M."/>
            <person name="Wang S."/>
            <person name="Luo L."/>
            <person name="She Z."/>
            <person name="Ming Y."/>
            <person name="Huang W."/>
            <person name="Zhang S."/>
            <person name="Huang B."/>
            <person name="Zhang Y."/>
            <person name="Qu T."/>
            <person name="Ni P."/>
            <person name="Miao G."/>
            <person name="Wang J."/>
            <person name="Wang Q."/>
            <person name="Steinberg C.E."/>
            <person name="Wang H."/>
            <person name="Li N."/>
            <person name="Qian L."/>
            <person name="Zhang G."/>
            <person name="Li Y."/>
            <person name="Yang H."/>
            <person name="Liu X."/>
            <person name="Wang J."/>
            <person name="Yin Y."/>
            <person name="Wang J."/>
        </authorList>
    </citation>
    <scope>NUCLEOTIDE SEQUENCE [LARGE SCALE GENOMIC DNA]</scope>
    <source>
        <strain evidence="15">05x7-T-G4-1.051#20</strain>
    </source>
</reference>
<dbReference type="InParanoid" id="K1Q5Y3"/>
<keyword evidence="9 14" id="KW-0041">Annexin</keyword>
<dbReference type="GO" id="GO:0005886">
    <property type="term" value="C:plasma membrane"/>
    <property type="evidence" value="ECO:0007669"/>
    <property type="project" value="TreeGrafter"/>
</dbReference>
<name>K1Q5Y3_MAGGI</name>
<sequence>MTGTVFPAEEFDAEAAAAGMRDAMTGFGTSEEAIISILVNHSFEQRKEIATAFKTAYGKDLIEDLKDELGGNFEDVCVMMLASPRETDARELNKAIRGAGTDETVLVEIMTSRTNEELDEIKSIYEKEFETTLEEDLQSDTSGYFGRLMVALCANGREPSEGWDMEEAEESAQKLYEAGAGCLGTEEAEINAVLCIKSYDQLRAIFHKYDELKGNPLEEDIASETSGSLKDGFLAIVEVARYKPRFFARRLHDAMAGLGTSDDDLIRIIVTRSEASPWLIDDLEEIKEEYQNLYEKSLAEAVADECSGDYKRMLLSIIK</sequence>
<comment type="function">
    <text evidence="11">Involved in reproduction of the worm. Involved in host-parasite interaction. Delivered into the host cell by means of parasite exosomes. Binds to acidic phospholipid membranes in a calcium-dependent manner in vitro. Causes aggregation of liposomes in the presence of calcium, but not in its absence. Likely to promote membrane fusion. May provide structural integrity within the tegument.</text>
</comment>
<dbReference type="Gene3D" id="1.10.220.10">
    <property type="entry name" value="Annexin"/>
    <property type="match status" value="4"/>
</dbReference>
<dbReference type="FunFam" id="1.10.220.10:FF:000005">
    <property type="entry name" value="Annexin"/>
    <property type="match status" value="1"/>
</dbReference>
<keyword evidence="8 14" id="KW-0106">Calcium</keyword>
<dbReference type="GO" id="GO:0005576">
    <property type="term" value="C:extracellular region"/>
    <property type="evidence" value="ECO:0007669"/>
    <property type="project" value="UniProtKB-SubCell"/>
</dbReference>
<dbReference type="PANTHER" id="PTHR10502">
    <property type="entry name" value="ANNEXIN"/>
    <property type="match status" value="1"/>
</dbReference>
<evidence type="ECO:0000256" key="3">
    <source>
        <dbReference type="ARBA" id="ARBA00007831"/>
    </source>
</evidence>
<dbReference type="PANTHER" id="PTHR10502:SF102">
    <property type="entry name" value="ANNEXIN B11"/>
    <property type="match status" value="1"/>
</dbReference>
<dbReference type="FunFam" id="1.10.220.10:FF:000001">
    <property type="entry name" value="Annexin"/>
    <property type="match status" value="1"/>
</dbReference>
<dbReference type="SUPFAM" id="SSF47874">
    <property type="entry name" value="Annexin"/>
    <property type="match status" value="1"/>
</dbReference>
<evidence type="ECO:0000256" key="9">
    <source>
        <dbReference type="ARBA" id="ARBA00023216"/>
    </source>
</evidence>
<dbReference type="GO" id="GO:0012506">
    <property type="term" value="C:vesicle membrane"/>
    <property type="evidence" value="ECO:0007669"/>
    <property type="project" value="TreeGrafter"/>
</dbReference>
<evidence type="ECO:0000256" key="5">
    <source>
        <dbReference type="ARBA" id="ARBA00022553"/>
    </source>
</evidence>
<evidence type="ECO:0000256" key="1">
    <source>
        <dbReference type="ARBA" id="ARBA00004340"/>
    </source>
</evidence>
<comment type="subunit">
    <text evidence="4">Homodimer.</text>
</comment>
<proteinExistence type="inferred from homology"/>
<evidence type="ECO:0000256" key="2">
    <source>
        <dbReference type="ARBA" id="ARBA00004550"/>
    </source>
</evidence>
<comment type="similarity">
    <text evidence="3 14">Belongs to the annexin family.</text>
</comment>
<keyword evidence="10 14" id="KW-0111">Calcium/phospholipid-binding</keyword>
<evidence type="ECO:0000256" key="11">
    <source>
        <dbReference type="ARBA" id="ARBA00059330"/>
    </source>
</evidence>
<keyword evidence="6" id="KW-0479">Metal-binding</keyword>
<dbReference type="GO" id="GO:0001786">
    <property type="term" value="F:phosphatidylserine binding"/>
    <property type="evidence" value="ECO:0007669"/>
    <property type="project" value="TreeGrafter"/>
</dbReference>
<keyword evidence="7 14" id="KW-0677">Repeat</keyword>
<evidence type="ECO:0000256" key="7">
    <source>
        <dbReference type="ARBA" id="ARBA00022737"/>
    </source>
</evidence>
<evidence type="ECO:0000256" key="4">
    <source>
        <dbReference type="ARBA" id="ARBA00011738"/>
    </source>
</evidence>
<evidence type="ECO:0000256" key="14">
    <source>
        <dbReference type="RuleBase" id="RU003540"/>
    </source>
</evidence>
<evidence type="ECO:0000256" key="12">
    <source>
        <dbReference type="ARBA" id="ARBA00060393"/>
    </source>
</evidence>